<gene>
    <name evidence="3" type="ORF">Pmani_013377</name>
</gene>
<dbReference type="InterPro" id="IPR036116">
    <property type="entry name" value="FN3_sf"/>
</dbReference>
<dbReference type="SMART" id="SM00060">
    <property type="entry name" value="FN3"/>
    <property type="match status" value="3"/>
</dbReference>
<evidence type="ECO:0000256" key="1">
    <source>
        <dbReference type="SAM" id="MobiDB-lite"/>
    </source>
</evidence>
<dbReference type="CDD" id="cd00063">
    <property type="entry name" value="FN3"/>
    <property type="match status" value="2"/>
</dbReference>
<dbReference type="EMBL" id="JAWZYT010001114">
    <property type="protein sequence ID" value="KAK4315462.1"/>
    <property type="molecule type" value="Genomic_DNA"/>
</dbReference>
<dbReference type="PRINTS" id="PR00014">
    <property type="entry name" value="FNTYPEIII"/>
</dbReference>
<dbReference type="PANTHER" id="PTHR46957:SF3">
    <property type="entry name" value="CYTOKINE RECEPTOR"/>
    <property type="match status" value="1"/>
</dbReference>
<comment type="caution">
    <text evidence="3">The sequence shown here is derived from an EMBL/GenBank/DDBJ whole genome shotgun (WGS) entry which is preliminary data.</text>
</comment>
<feature type="domain" description="Fibronectin type-III" evidence="2">
    <location>
        <begin position="250"/>
        <end position="345"/>
    </location>
</feature>
<dbReference type="SUPFAM" id="SSF49265">
    <property type="entry name" value="Fibronectin type III"/>
    <property type="match status" value="2"/>
</dbReference>
<dbReference type="InterPro" id="IPR013783">
    <property type="entry name" value="Ig-like_fold"/>
</dbReference>
<accession>A0AAE1PYW2</accession>
<dbReference type="GO" id="GO:0016020">
    <property type="term" value="C:membrane"/>
    <property type="evidence" value="ECO:0007669"/>
    <property type="project" value="UniProtKB-SubCell"/>
</dbReference>
<reference evidence="3" key="1">
    <citation type="submission" date="2023-11" db="EMBL/GenBank/DDBJ databases">
        <title>Genome assemblies of two species of porcelain crab, Petrolisthes cinctipes and Petrolisthes manimaculis (Anomura: Porcellanidae).</title>
        <authorList>
            <person name="Angst P."/>
        </authorList>
    </citation>
    <scope>NUCLEOTIDE SEQUENCE</scope>
    <source>
        <strain evidence="3">PB745_02</strain>
        <tissue evidence="3">Gill</tissue>
    </source>
</reference>
<dbReference type="PROSITE" id="PS50853">
    <property type="entry name" value="FN3"/>
    <property type="match status" value="4"/>
</dbReference>
<feature type="region of interest" description="Disordered" evidence="1">
    <location>
        <begin position="229"/>
        <end position="250"/>
    </location>
</feature>
<name>A0AAE1PYW2_9EUCA</name>
<dbReference type="InterPro" id="IPR050713">
    <property type="entry name" value="RTP_Phos/Ushers"/>
</dbReference>
<protein>
    <recommendedName>
        <fullName evidence="2">Fibronectin type-III domain-containing protein</fullName>
    </recommendedName>
</protein>
<sequence>MWWSKGNSGEAENDTVDSTTSLYNIENLLECTDYQVSLEAVKGEEPLEIEEKSAQTTPQAPFSVSSMQVNPLENEPTLEVEWIAVPPRGNCDLIYTITWTFLSNPGKEEKDNTTESHYNITGLNFYTDYTVCVTSSVEGIPATPKCDSETTVTGIPGGPPENIIGVSSTTEALTVEWDPPATPNGVITNYLVNWSPDDPSEPIITTATTYTLTDLEPCTDYTISISAATAKGNGPPGDASQTTLPKVPDSPSDLVVASVLDQSDSLDVSWTQAVRPGRCDITNNTISWFLNSTGDQVGSMVLDSTESYRITGLDPWTNYLVCVSAATQGGNGPTTPCAKQTTDEDTFKVMLTYTQAPPRYVQTSNELLSTRRVLSALHSKTQIVSCPTLHLRRPQWPGAHDSYTKLGTNWSPKVTRQLAFTTDIHHVKGENNTAANTLSRVPGYT</sequence>
<dbReference type="Proteomes" id="UP001292094">
    <property type="component" value="Unassembled WGS sequence"/>
</dbReference>
<evidence type="ECO:0000313" key="4">
    <source>
        <dbReference type="Proteomes" id="UP001292094"/>
    </source>
</evidence>
<evidence type="ECO:0000313" key="3">
    <source>
        <dbReference type="EMBL" id="KAK4315462.1"/>
    </source>
</evidence>
<feature type="domain" description="Fibronectin type-III" evidence="2">
    <location>
        <begin position="1"/>
        <end position="60"/>
    </location>
</feature>
<dbReference type="Gene3D" id="2.60.40.10">
    <property type="entry name" value="Immunoglobulins"/>
    <property type="match status" value="3"/>
</dbReference>
<dbReference type="AlphaFoldDB" id="A0AAE1PYW2"/>
<evidence type="ECO:0000259" key="2">
    <source>
        <dbReference type="PROSITE" id="PS50853"/>
    </source>
</evidence>
<keyword evidence="4" id="KW-1185">Reference proteome</keyword>
<organism evidence="3 4">
    <name type="scientific">Petrolisthes manimaculis</name>
    <dbReference type="NCBI Taxonomy" id="1843537"/>
    <lineage>
        <taxon>Eukaryota</taxon>
        <taxon>Metazoa</taxon>
        <taxon>Ecdysozoa</taxon>
        <taxon>Arthropoda</taxon>
        <taxon>Crustacea</taxon>
        <taxon>Multicrustacea</taxon>
        <taxon>Malacostraca</taxon>
        <taxon>Eumalacostraca</taxon>
        <taxon>Eucarida</taxon>
        <taxon>Decapoda</taxon>
        <taxon>Pleocyemata</taxon>
        <taxon>Anomura</taxon>
        <taxon>Galatheoidea</taxon>
        <taxon>Porcellanidae</taxon>
        <taxon>Petrolisthes</taxon>
    </lineage>
</organism>
<proteinExistence type="predicted"/>
<dbReference type="Pfam" id="PF00041">
    <property type="entry name" value="fn3"/>
    <property type="match status" value="2"/>
</dbReference>
<feature type="domain" description="Fibronectin type-III" evidence="2">
    <location>
        <begin position="159"/>
        <end position="247"/>
    </location>
</feature>
<dbReference type="InterPro" id="IPR003961">
    <property type="entry name" value="FN3_dom"/>
</dbReference>
<dbReference type="PANTHER" id="PTHR46957">
    <property type="entry name" value="CYTOKINE RECEPTOR"/>
    <property type="match status" value="1"/>
</dbReference>
<feature type="domain" description="Fibronectin type-III" evidence="2">
    <location>
        <begin position="63"/>
        <end position="158"/>
    </location>
</feature>